<feature type="region of interest" description="Disordered" evidence="1">
    <location>
        <begin position="1"/>
        <end position="49"/>
    </location>
</feature>
<dbReference type="EMBL" id="DS547109">
    <property type="protein sequence ID" value="EDR06166.1"/>
    <property type="molecule type" value="Genomic_DNA"/>
</dbReference>
<dbReference type="InParanoid" id="B0DGJ7"/>
<dbReference type="Proteomes" id="UP000001194">
    <property type="component" value="Unassembled WGS sequence"/>
</dbReference>
<dbReference type="GeneID" id="6078624"/>
<reference evidence="2 3" key="1">
    <citation type="journal article" date="2008" name="Nature">
        <title>The genome of Laccaria bicolor provides insights into mycorrhizal symbiosis.</title>
        <authorList>
            <person name="Martin F."/>
            <person name="Aerts A."/>
            <person name="Ahren D."/>
            <person name="Brun A."/>
            <person name="Danchin E.G.J."/>
            <person name="Duchaussoy F."/>
            <person name="Gibon J."/>
            <person name="Kohler A."/>
            <person name="Lindquist E."/>
            <person name="Pereda V."/>
            <person name="Salamov A."/>
            <person name="Shapiro H.J."/>
            <person name="Wuyts J."/>
            <person name="Blaudez D."/>
            <person name="Buee M."/>
            <person name="Brokstein P."/>
            <person name="Canbaeck B."/>
            <person name="Cohen D."/>
            <person name="Courty P.E."/>
            <person name="Coutinho P.M."/>
            <person name="Delaruelle C."/>
            <person name="Detter J.C."/>
            <person name="Deveau A."/>
            <person name="DiFazio S."/>
            <person name="Duplessis S."/>
            <person name="Fraissinet-Tachet L."/>
            <person name="Lucic E."/>
            <person name="Frey-Klett P."/>
            <person name="Fourrey C."/>
            <person name="Feussner I."/>
            <person name="Gay G."/>
            <person name="Grimwood J."/>
            <person name="Hoegger P.J."/>
            <person name="Jain P."/>
            <person name="Kilaru S."/>
            <person name="Labbe J."/>
            <person name="Lin Y.C."/>
            <person name="Legue V."/>
            <person name="Le Tacon F."/>
            <person name="Marmeisse R."/>
            <person name="Melayah D."/>
            <person name="Montanini B."/>
            <person name="Muratet M."/>
            <person name="Nehls U."/>
            <person name="Niculita-Hirzel H."/>
            <person name="Oudot-Le Secq M.P."/>
            <person name="Peter M."/>
            <person name="Quesneville H."/>
            <person name="Rajashekar B."/>
            <person name="Reich M."/>
            <person name="Rouhier N."/>
            <person name="Schmutz J."/>
            <person name="Yin T."/>
            <person name="Chalot M."/>
            <person name="Henrissat B."/>
            <person name="Kuees U."/>
            <person name="Lucas S."/>
            <person name="Van de Peer Y."/>
            <person name="Podila G.K."/>
            <person name="Polle A."/>
            <person name="Pukkila P.J."/>
            <person name="Richardson P.M."/>
            <person name="Rouze P."/>
            <person name="Sanders I.R."/>
            <person name="Stajich J.E."/>
            <person name="Tunlid A."/>
            <person name="Tuskan G."/>
            <person name="Grigoriev I.V."/>
        </authorList>
    </citation>
    <scope>NUCLEOTIDE SEQUENCE [LARGE SCALE GENOMIC DNA]</scope>
    <source>
        <strain evidence="3">S238N-H82 / ATCC MYA-4686</strain>
    </source>
</reference>
<sequence length="49" mass="5111">MYNPAKNQTASPSRGSNLLVEHQLSGTSTVEAQDTNGLPSLGCLGPLRV</sequence>
<evidence type="ECO:0000313" key="3">
    <source>
        <dbReference type="Proteomes" id="UP000001194"/>
    </source>
</evidence>
<proteinExistence type="predicted"/>
<evidence type="ECO:0000313" key="2">
    <source>
        <dbReference type="EMBL" id="EDR06166.1"/>
    </source>
</evidence>
<dbReference type="AlphaFoldDB" id="B0DGJ7"/>
<dbReference type="RefSeq" id="XP_001883027.1">
    <property type="nucleotide sequence ID" value="XM_001882992.1"/>
</dbReference>
<organism evidence="3">
    <name type="scientific">Laccaria bicolor (strain S238N-H82 / ATCC MYA-4686)</name>
    <name type="common">Bicoloured deceiver</name>
    <name type="synonym">Laccaria laccata var. bicolor</name>
    <dbReference type="NCBI Taxonomy" id="486041"/>
    <lineage>
        <taxon>Eukaryota</taxon>
        <taxon>Fungi</taxon>
        <taxon>Dikarya</taxon>
        <taxon>Basidiomycota</taxon>
        <taxon>Agaricomycotina</taxon>
        <taxon>Agaricomycetes</taxon>
        <taxon>Agaricomycetidae</taxon>
        <taxon>Agaricales</taxon>
        <taxon>Agaricineae</taxon>
        <taxon>Hydnangiaceae</taxon>
        <taxon>Laccaria</taxon>
    </lineage>
</organism>
<accession>B0DGJ7</accession>
<dbReference type="KEGG" id="lbc:LACBIDRAFT_300348"/>
<feature type="compositionally biased region" description="Polar residues" evidence="1">
    <location>
        <begin position="24"/>
        <end position="38"/>
    </location>
</feature>
<evidence type="ECO:0000256" key="1">
    <source>
        <dbReference type="SAM" id="MobiDB-lite"/>
    </source>
</evidence>
<feature type="compositionally biased region" description="Polar residues" evidence="1">
    <location>
        <begin position="1"/>
        <end position="16"/>
    </location>
</feature>
<name>B0DGJ7_LACBS</name>
<keyword evidence="3" id="KW-1185">Reference proteome</keyword>
<dbReference type="HOGENOM" id="CLU_3143324_0_0_1"/>
<gene>
    <name evidence="2" type="ORF">LACBIDRAFT_300348</name>
</gene>
<protein>
    <submittedName>
        <fullName evidence="2">Predicted protein</fullName>
    </submittedName>
</protein>